<dbReference type="Proteomes" id="UP000014570">
    <property type="component" value="Unassembled WGS sequence"/>
</dbReference>
<sequence>MLRFISEPVLKPEENIPKQSDKFIKNAGISTETVALAGFSRRLKL</sequence>
<dbReference type="AlphaFoldDB" id="A0AAV3JGC8"/>
<evidence type="ECO:0000313" key="1">
    <source>
        <dbReference type="EMBL" id="EPG58499.1"/>
    </source>
</evidence>
<dbReference type="EMBL" id="AHNP02000006">
    <property type="protein sequence ID" value="EPG58499.1"/>
    <property type="molecule type" value="Genomic_DNA"/>
</dbReference>
<name>A0AAV3JGC8_LEPBO</name>
<organism evidence="1 2">
    <name type="scientific">Leptospira borgpetersenii serovar Javanica str. UI 09931</name>
    <dbReference type="NCBI Taxonomy" id="1049767"/>
    <lineage>
        <taxon>Bacteria</taxon>
        <taxon>Pseudomonadati</taxon>
        <taxon>Spirochaetota</taxon>
        <taxon>Spirochaetia</taxon>
        <taxon>Leptospirales</taxon>
        <taxon>Leptospiraceae</taxon>
        <taxon>Leptospira</taxon>
    </lineage>
</organism>
<proteinExistence type="predicted"/>
<comment type="caution">
    <text evidence="1">The sequence shown here is derived from an EMBL/GenBank/DDBJ whole genome shotgun (WGS) entry which is preliminary data.</text>
</comment>
<accession>A0AAV3JGC8</accession>
<gene>
    <name evidence="1" type="ORF">LEP1GSC103_1009</name>
</gene>
<protein>
    <submittedName>
        <fullName evidence="1">Uncharacterized protein</fullName>
    </submittedName>
</protein>
<reference evidence="1 2" key="1">
    <citation type="submission" date="2013-04" db="EMBL/GenBank/DDBJ databases">
        <authorList>
            <person name="Harkins D.M."/>
            <person name="Durkin A.S."/>
            <person name="Brinkac L.M."/>
            <person name="Haft D.H."/>
            <person name="Selengut J.D."/>
            <person name="Sanka R."/>
            <person name="DePew J."/>
            <person name="Purushe J."/>
            <person name="Chanthongthip A."/>
            <person name="Lattana O."/>
            <person name="Phetsouvanh R."/>
            <person name="Newton P.N."/>
            <person name="Vinetz J.M."/>
            <person name="Sutton G.G."/>
            <person name="Nierman W.C."/>
            <person name="Fouts D.E."/>
        </authorList>
    </citation>
    <scope>NUCLEOTIDE SEQUENCE [LARGE SCALE GENOMIC DNA]</scope>
    <source>
        <strain evidence="1 2">UI 09931</strain>
    </source>
</reference>
<evidence type="ECO:0000313" key="2">
    <source>
        <dbReference type="Proteomes" id="UP000014570"/>
    </source>
</evidence>